<evidence type="ECO:0000256" key="1">
    <source>
        <dbReference type="SAM" id="MobiDB-lite"/>
    </source>
</evidence>
<proteinExistence type="predicted"/>
<dbReference type="EMBL" id="JAAVLR010000001">
    <property type="protein sequence ID" value="NKC27919.1"/>
    <property type="molecule type" value="Genomic_DNA"/>
</dbReference>
<sequence>MPRDSLVARSFSQLSMTMKAPAMEKPVKARRITQMVASTKTPESRAMIAADAAKHPNARTWPTRRTRRGANRQPATKPPAQVVPSMPSDVTENPSAPPRSGSRRP</sequence>
<gene>
    <name evidence="2" type="ORF">HED52_05205</name>
</gene>
<evidence type="ECO:0000313" key="2">
    <source>
        <dbReference type="EMBL" id="NKC27919.1"/>
    </source>
</evidence>
<name>A0ABX1DSM1_9HYPH</name>
<protein>
    <submittedName>
        <fullName evidence="2">Uncharacterized protein</fullName>
    </submittedName>
</protein>
<comment type="caution">
    <text evidence="2">The sequence shown here is derived from an EMBL/GenBank/DDBJ whole genome shotgun (WGS) entry which is preliminary data.</text>
</comment>
<evidence type="ECO:0000313" key="3">
    <source>
        <dbReference type="Proteomes" id="UP000568486"/>
    </source>
</evidence>
<keyword evidence="3" id="KW-1185">Reference proteome</keyword>
<feature type="region of interest" description="Disordered" evidence="1">
    <location>
        <begin position="37"/>
        <end position="105"/>
    </location>
</feature>
<dbReference type="Proteomes" id="UP000568486">
    <property type="component" value="Unassembled WGS sequence"/>
</dbReference>
<accession>A0ABX1DSM1</accession>
<organism evidence="2 3">
    <name type="scientific">Brucella ciceri</name>
    <dbReference type="NCBI Taxonomy" id="391287"/>
    <lineage>
        <taxon>Bacteria</taxon>
        <taxon>Pseudomonadati</taxon>
        <taxon>Pseudomonadota</taxon>
        <taxon>Alphaproteobacteria</taxon>
        <taxon>Hyphomicrobiales</taxon>
        <taxon>Brucellaceae</taxon>
        <taxon>Brucella/Ochrobactrum group</taxon>
        <taxon>Brucella</taxon>
    </lineage>
</organism>
<reference evidence="2 3" key="1">
    <citation type="submission" date="2020-03" db="EMBL/GenBank/DDBJ databases">
        <title>Whole genome sequencing of clinical and environmental type strains of Ochrobactrum.</title>
        <authorList>
            <person name="Dharne M."/>
        </authorList>
    </citation>
    <scope>NUCLEOTIDE SEQUENCE [LARGE SCALE GENOMIC DNA]</scope>
    <source>
        <strain evidence="2 3">DSM 22292</strain>
    </source>
</reference>